<dbReference type="Proteomes" id="UP000606974">
    <property type="component" value="Unassembled WGS sequence"/>
</dbReference>
<dbReference type="EMBL" id="JAACFV010000055">
    <property type="protein sequence ID" value="KAF7508346.1"/>
    <property type="molecule type" value="Genomic_DNA"/>
</dbReference>
<evidence type="ECO:0000313" key="3">
    <source>
        <dbReference type="Proteomes" id="UP000606974"/>
    </source>
</evidence>
<evidence type="ECO:0000256" key="1">
    <source>
        <dbReference type="SAM" id="MobiDB-lite"/>
    </source>
</evidence>
<keyword evidence="3" id="KW-1185">Reference proteome</keyword>
<feature type="compositionally biased region" description="Polar residues" evidence="1">
    <location>
        <begin position="1"/>
        <end position="18"/>
    </location>
</feature>
<name>A0A8H7E690_9EURO</name>
<comment type="caution">
    <text evidence="2">The sequence shown here is derived from an EMBL/GenBank/DDBJ whole genome shotgun (WGS) entry which is preliminary data.</text>
</comment>
<organism evidence="2 3">
    <name type="scientific">Endocarpon pusillum</name>
    <dbReference type="NCBI Taxonomy" id="364733"/>
    <lineage>
        <taxon>Eukaryota</taxon>
        <taxon>Fungi</taxon>
        <taxon>Dikarya</taxon>
        <taxon>Ascomycota</taxon>
        <taxon>Pezizomycotina</taxon>
        <taxon>Eurotiomycetes</taxon>
        <taxon>Chaetothyriomycetidae</taxon>
        <taxon>Verrucariales</taxon>
        <taxon>Verrucariaceae</taxon>
        <taxon>Endocarpon</taxon>
    </lineage>
</organism>
<feature type="region of interest" description="Disordered" evidence="1">
    <location>
        <begin position="1"/>
        <end position="23"/>
    </location>
</feature>
<dbReference type="AlphaFoldDB" id="A0A8H7E690"/>
<sequence>MSRNVSKTPQLLDPNNPSCEPERQHVKIKAVIKLYEDGKIDGIKHVSVMNRMIVSRYEIFKDPHYFWTEGRHYQL</sequence>
<accession>A0A8H7E690</accession>
<dbReference type="OrthoDB" id="4199986at2759"/>
<reference evidence="2" key="1">
    <citation type="submission" date="2020-02" db="EMBL/GenBank/DDBJ databases">
        <authorList>
            <person name="Palmer J.M."/>
        </authorList>
    </citation>
    <scope>NUCLEOTIDE SEQUENCE</scope>
    <source>
        <strain evidence="2">EPUS1.4</strain>
        <tissue evidence="2">Thallus</tissue>
    </source>
</reference>
<proteinExistence type="predicted"/>
<protein>
    <submittedName>
        <fullName evidence="2">Uncharacterized protein</fullName>
    </submittedName>
</protein>
<evidence type="ECO:0000313" key="2">
    <source>
        <dbReference type="EMBL" id="KAF7508346.1"/>
    </source>
</evidence>
<gene>
    <name evidence="2" type="ORF">GJ744_009337</name>
</gene>